<dbReference type="GO" id="GO:0006313">
    <property type="term" value="P:DNA transposition"/>
    <property type="evidence" value="ECO:0007669"/>
    <property type="project" value="InterPro"/>
</dbReference>
<dbReference type="SUPFAM" id="SSF143422">
    <property type="entry name" value="Transposase IS200-like"/>
    <property type="match status" value="1"/>
</dbReference>
<dbReference type="InterPro" id="IPR036515">
    <property type="entry name" value="Transposase_17_sf"/>
</dbReference>
<sequence>MHKLAEVFALDIAAYAVMSNHYHIVLYIDTKSANKWSITEVITRWQKLFKASSLAQRYLQRDTLDHCEGEKLNEVVSLWRERLIDISWFMRCLNESILRTVLGGEIGRNQGRI</sequence>
<protein>
    <recommendedName>
        <fullName evidence="3">Transposase IS200-like domain-containing protein</fullName>
    </recommendedName>
</protein>
<keyword evidence="2" id="KW-1185">Reference proteome</keyword>
<dbReference type="AlphaFoldDB" id="A0A9X2ERG5"/>
<dbReference type="Gene3D" id="3.30.70.1290">
    <property type="entry name" value="Transposase IS200-like"/>
    <property type="match status" value="1"/>
</dbReference>
<dbReference type="EMBL" id="JALBWM010000346">
    <property type="protein sequence ID" value="MCO1337084.1"/>
    <property type="molecule type" value="Genomic_DNA"/>
</dbReference>
<feature type="non-terminal residue" evidence="1">
    <location>
        <position position="113"/>
    </location>
</feature>
<organism evidence="1 2">
    <name type="scientific">Microbulbifer okhotskensis</name>
    <dbReference type="NCBI Taxonomy" id="2926617"/>
    <lineage>
        <taxon>Bacteria</taxon>
        <taxon>Pseudomonadati</taxon>
        <taxon>Pseudomonadota</taxon>
        <taxon>Gammaproteobacteria</taxon>
        <taxon>Cellvibrionales</taxon>
        <taxon>Microbulbiferaceae</taxon>
        <taxon>Microbulbifer</taxon>
    </lineage>
</organism>
<evidence type="ECO:0000313" key="2">
    <source>
        <dbReference type="Proteomes" id="UP001139028"/>
    </source>
</evidence>
<gene>
    <name evidence="1" type="ORF">MO867_22430</name>
</gene>
<evidence type="ECO:0000313" key="1">
    <source>
        <dbReference type="EMBL" id="MCO1337084.1"/>
    </source>
</evidence>
<dbReference type="GO" id="GO:0003677">
    <property type="term" value="F:DNA binding"/>
    <property type="evidence" value="ECO:0007669"/>
    <property type="project" value="InterPro"/>
</dbReference>
<dbReference type="PANTHER" id="PTHR34322:SF2">
    <property type="entry name" value="TRANSPOSASE IS200-LIKE DOMAIN-CONTAINING PROTEIN"/>
    <property type="match status" value="1"/>
</dbReference>
<proteinExistence type="predicted"/>
<dbReference type="Proteomes" id="UP001139028">
    <property type="component" value="Unassembled WGS sequence"/>
</dbReference>
<reference evidence="1" key="1">
    <citation type="journal article" date="2022" name="Arch. Microbiol.">
        <title>Microbulbifer okhotskensis sp. nov., isolated from a deep bottom sediment of the Okhotsk Sea.</title>
        <authorList>
            <person name="Romanenko L."/>
            <person name="Kurilenko V."/>
            <person name="Otstavnykh N."/>
            <person name="Velansky P."/>
            <person name="Isaeva M."/>
            <person name="Mikhailov V."/>
        </authorList>
    </citation>
    <scope>NUCLEOTIDE SEQUENCE</scope>
    <source>
        <strain evidence="1">OS29</strain>
    </source>
</reference>
<accession>A0A9X2ERG5</accession>
<dbReference type="GO" id="GO:0004803">
    <property type="term" value="F:transposase activity"/>
    <property type="evidence" value="ECO:0007669"/>
    <property type="project" value="InterPro"/>
</dbReference>
<comment type="caution">
    <text evidence="1">The sequence shown here is derived from an EMBL/GenBank/DDBJ whole genome shotgun (WGS) entry which is preliminary data.</text>
</comment>
<evidence type="ECO:0008006" key="3">
    <source>
        <dbReference type="Google" id="ProtNLM"/>
    </source>
</evidence>
<name>A0A9X2ERG5_9GAMM</name>
<dbReference type="PANTHER" id="PTHR34322">
    <property type="entry name" value="TRANSPOSASE, Y1_TNP DOMAIN-CONTAINING"/>
    <property type="match status" value="1"/>
</dbReference>